<dbReference type="InterPro" id="IPR022830">
    <property type="entry name" value="Indigdn_synthA-like"/>
</dbReference>
<evidence type="ECO:0000256" key="3">
    <source>
        <dbReference type="ARBA" id="ARBA00023211"/>
    </source>
</evidence>
<accession>R0JRX7</accession>
<dbReference type="GO" id="GO:0044281">
    <property type="term" value="P:small molecule metabolic process"/>
    <property type="evidence" value="ECO:0007669"/>
    <property type="project" value="UniProtKB-ARBA"/>
</dbReference>
<dbReference type="Proteomes" id="UP000296049">
    <property type="component" value="Unassembled WGS sequence"/>
</dbReference>
<dbReference type="PANTHER" id="PTHR42909">
    <property type="entry name" value="ZGC:136858"/>
    <property type="match status" value="1"/>
</dbReference>
<keyword evidence="4" id="KW-0456">Lyase</keyword>
<dbReference type="PANTHER" id="PTHR42909:SF1">
    <property type="entry name" value="CARBOHYDRATE KINASE PFKB DOMAIN-CONTAINING PROTEIN"/>
    <property type="match status" value="1"/>
</dbReference>
<dbReference type="GO" id="GO:0016798">
    <property type="term" value="F:hydrolase activity, acting on glycosyl bonds"/>
    <property type="evidence" value="ECO:0007669"/>
    <property type="project" value="UniProtKB-KW"/>
</dbReference>
<dbReference type="InterPro" id="IPR029056">
    <property type="entry name" value="Ribokinase-like"/>
</dbReference>
<dbReference type="Pfam" id="PF00294">
    <property type="entry name" value="PfkB"/>
    <property type="match status" value="1"/>
</dbReference>
<dbReference type="CDD" id="cd01941">
    <property type="entry name" value="YeiC_kinase_like"/>
    <property type="match status" value="1"/>
</dbReference>
<organism evidence="7 8">
    <name type="scientific">Anas platyrhynchos</name>
    <name type="common">Mallard</name>
    <name type="synonym">Anas boschas</name>
    <dbReference type="NCBI Taxonomy" id="8839"/>
    <lineage>
        <taxon>Eukaryota</taxon>
        <taxon>Metazoa</taxon>
        <taxon>Chordata</taxon>
        <taxon>Craniata</taxon>
        <taxon>Vertebrata</taxon>
        <taxon>Euteleostomi</taxon>
        <taxon>Archelosauria</taxon>
        <taxon>Archosauria</taxon>
        <taxon>Dinosauria</taxon>
        <taxon>Saurischia</taxon>
        <taxon>Theropoda</taxon>
        <taxon>Coelurosauria</taxon>
        <taxon>Aves</taxon>
        <taxon>Neognathae</taxon>
        <taxon>Galloanserae</taxon>
        <taxon>Anseriformes</taxon>
        <taxon>Anatidae</taxon>
        <taxon>Anatinae</taxon>
        <taxon>Anas</taxon>
    </lineage>
</organism>
<dbReference type="EMBL" id="KB743260">
    <property type="protein sequence ID" value="EOA99871.1"/>
    <property type="molecule type" value="Genomic_DNA"/>
</dbReference>
<dbReference type="GO" id="GO:0046872">
    <property type="term" value="F:metal ion binding"/>
    <property type="evidence" value="ECO:0007669"/>
    <property type="project" value="UniProtKB-KW"/>
</dbReference>
<gene>
    <name evidence="7" type="ORF">Anapl_02839</name>
</gene>
<dbReference type="AlphaFoldDB" id="R0JRX7"/>
<reference evidence="8" key="1">
    <citation type="journal article" date="2013" name="Nat. Genet.">
        <title>The duck genome and transcriptome provide insight into an avian influenza virus reservoir species.</title>
        <authorList>
            <person name="Huang Y."/>
            <person name="Li Y."/>
            <person name="Burt D.W."/>
            <person name="Chen H."/>
            <person name="Zhang Y."/>
            <person name="Qian W."/>
            <person name="Kim H."/>
            <person name="Gan S."/>
            <person name="Zhao Y."/>
            <person name="Li J."/>
            <person name="Yi K."/>
            <person name="Feng H."/>
            <person name="Zhu P."/>
            <person name="Li B."/>
            <person name="Liu Q."/>
            <person name="Fairley S."/>
            <person name="Magor K.E."/>
            <person name="Du Z."/>
            <person name="Hu X."/>
            <person name="Goodman L."/>
            <person name="Tafer H."/>
            <person name="Vignal A."/>
            <person name="Lee T."/>
            <person name="Kim K.W."/>
            <person name="Sheng Z."/>
            <person name="An Y."/>
            <person name="Searle S."/>
            <person name="Herrero J."/>
            <person name="Groenen M.A."/>
            <person name="Crooijmans R.P."/>
            <person name="Faraut T."/>
            <person name="Cai Q."/>
            <person name="Webster R.G."/>
            <person name="Aldridge J.R."/>
            <person name="Warren W.C."/>
            <person name="Bartschat S."/>
            <person name="Kehr S."/>
            <person name="Marz M."/>
            <person name="Stadler P.F."/>
            <person name="Smith J."/>
            <person name="Kraus R.H."/>
            <person name="Zhao Y."/>
            <person name="Ren L."/>
            <person name="Fei J."/>
            <person name="Morisson M."/>
            <person name="Kaiser P."/>
            <person name="Griffin D.K."/>
            <person name="Rao M."/>
            <person name="Pitel F."/>
            <person name="Wang J."/>
            <person name="Li N."/>
        </authorList>
    </citation>
    <scope>NUCLEOTIDE SEQUENCE [LARGE SCALE GENOMIC DNA]</scope>
</reference>
<keyword evidence="3" id="KW-0464">Manganese</keyword>
<feature type="non-terminal residue" evidence="7">
    <location>
        <position position="660"/>
    </location>
</feature>
<evidence type="ECO:0000256" key="4">
    <source>
        <dbReference type="ARBA" id="ARBA00023239"/>
    </source>
</evidence>
<keyword evidence="2" id="KW-0378">Hydrolase</keyword>
<evidence type="ECO:0000256" key="5">
    <source>
        <dbReference type="ARBA" id="ARBA00023295"/>
    </source>
</evidence>
<dbReference type="GO" id="GO:0006796">
    <property type="term" value="P:phosphate-containing compound metabolic process"/>
    <property type="evidence" value="ECO:0007669"/>
    <property type="project" value="UniProtKB-ARBA"/>
</dbReference>
<feature type="non-terminal residue" evidence="7">
    <location>
        <position position="1"/>
    </location>
</feature>
<dbReference type="SUPFAM" id="SSF110581">
    <property type="entry name" value="Indigoidine synthase A-like"/>
    <property type="match status" value="1"/>
</dbReference>
<dbReference type="InterPro" id="IPR011611">
    <property type="entry name" value="PfkB_dom"/>
</dbReference>
<keyword evidence="5" id="KW-0326">Glycosidase</keyword>
<dbReference type="GO" id="GO:0005737">
    <property type="term" value="C:cytoplasm"/>
    <property type="evidence" value="ECO:0007669"/>
    <property type="project" value="TreeGrafter"/>
</dbReference>
<evidence type="ECO:0000313" key="8">
    <source>
        <dbReference type="Proteomes" id="UP000296049"/>
    </source>
</evidence>
<dbReference type="Gene3D" id="3.40.1190.20">
    <property type="match status" value="1"/>
</dbReference>
<evidence type="ECO:0000256" key="2">
    <source>
        <dbReference type="ARBA" id="ARBA00022801"/>
    </source>
</evidence>
<dbReference type="Pfam" id="PF04227">
    <property type="entry name" value="Indigoidine_A"/>
    <property type="match status" value="1"/>
</dbReference>
<feature type="domain" description="Carbohydrate kinase PfkB" evidence="6">
    <location>
        <begin position="319"/>
        <end position="471"/>
    </location>
</feature>
<protein>
    <submittedName>
        <fullName evidence="7">Uncharacterized protein yeiN</fullName>
    </submittedName>
</protein>
<dbReference type="HAMAP" id="MF_01876">
    <property type="entry name" value="PsiMP_glycosidase"/>
    <property type="match status" value="1"/>
</dbReference>
<keyword evidence="1" id="KW-0479">Metal-binding</keyword>
<keyword evidence="8" id="KW-1185">Reference proteome</keyword>
<evidence type="ECO:0000256" key="1">
    <source>
        <dbReference type="ARBA" id="ARBA00022723"/>
    </source>
</evidence>
<dbReference type="SUPFAM" id="SSF53613">
    <property type="entry name" value="Ribokinase-like"/>
    <property type="match status" value="1"/>
</dbReference>
<dbReference type="Gene3D" id="3.40.1790.10">
    <property type="entry name" value="Indigoidine synthase domain"/>
    <property type="match status" value="1"/>
</dbReference>
<proteinExistence type="inferred from homology"/>
<name>R0JRX7_ANAPL</name>
<evidence type="ECO:0000259" key="6">
    <source>
        <dbReference type="Pfam" id="PF00294"/>
    </source>
</evidence>
<evidence type="ECO:0000313" key="7">
    <source>
        <dbReference type="EMBL" id="EOA99871.1"/>
    </source>
</evidence>
<sequence length="660" mass="70301">IQPSVQEALMEGRPVVALESTIITHGMAYPQNLSMAREVEKIVTTNGAVPATIGILRGQIHVGLTDEELQFLASSKNVVKVSRRDLPYVLSQGLSGGTTVSGTMVAAHKAGICVFVTGGIGGVHRGGENTLDVSADLTELGRTPVAVVSAGVKSILDIGRTLEYLETQGVCVAAFGESREFPAFFSRQSGFKAPYHVQDEEEAAKLIASAMGLGLSSGVLIAVPCPQERAASGQVIEEAIQQALGEARSKGITGKELTPFMLQKINELTNGKSLDSNLALIKNNARVGSCIAVALSKLQKATRKGNLPRQEDTTPPQPVVIGGINVDFIAKAQNPVILGGGQTNAGRVRRTFGGVGRNLADCLSRLGLTPLFLSAVGKDEHSESILHYCQHMDMSAILQLERQSTATYCAVITSAGELSVGLGDMDIHQQITEQYVSQFKEKLCRAPFICIDGNVPLSTIQYVCQLAREHQLAGATALQHCQKKLLSLPLISRLADACASVACFSEQMHESSSSDGLLVRTCGSQLLLQALPSFFLGNLKRKTAANIDRNLNQKSHFSFGFSFSICVCCPSHLILGDLPLFPSVSSQWGKGGSVTSFLAGLLAGMLAKHDTDTCVRMGLLAASLSLRSYEPISPAISAATVSWQQVQGKTWPEAKVWKMD</sequence>
<dbReference type="GO" id="GO:0004730">
    <property type="term" value="F:pseudouridylate synthase activity"/>
    <property type="evidence" value="ECO:0007669"/>
    <property type="project" value="InterPro"/>
</dbReference>
<dbReference type="InterPro" id="IPR007342">
    <property type="entry name" value="PsuG"/>
</dbReference>